<accession>A0ABT1CVI9</accession>
<reference evidence="2 3" key="1">
    <citation type="submission" date="2020-01" db="EMBL/GenBank/DDBJ databases">
        <title>Genomes of bacteria type strains.</title>
        <authorList>
            <person name="Chen J."/>
            <person name="Zhu S."/>
            <person name="Yang J."/>
        </authorList>
    </citation>
    <scope>NUCLEOTIDE SEQUENCE [LARGE SCALE GENOMIC DNA]</scope>
    <source>
        <strain evidence="2 3">DSM 16655</strain>
    </source>
</reference>
<proteinExistence type="predicted"/>
<protein>
    <recommendedName>
        <fullName evidence="1">Methyltransferase FkbM domain-containing protein</fullName>
    </recommendedName>
</protein>
<dbReference type="PANTHER" id="PTHR34009:SF2">
    <property type="entry name" value="PROTEIN STAR"/>
    <property type="match status" value="1"/>
</dbReference>
<dbReference type="PANTHER" id="PTHR34009">
    <property type="entry name" value="PROTEIN STAR"/>
    <property type="match status" value="1"/>
</dbReference>
<evidence type="ECO:0000259" key="1">
    <source>
        <dbReference type="Pfam" id="PF05050"/>
    </source>
</evidence>
<dbReference type="EMBL" id="JAAAML010000003">
    <property type="protein sequence ID" value="MCO6410224.1"/>
    <property type="molecule type" value="Genomic_DNA"/>
</dbReference>
<dbReference type="Proteomes" id="UP001320715">
    <property type="component" value="Unassembled WGS sequence"/>
</dbReference>
<dbReference type="Gene3D" id="3.40.50.150">
    <property type="entry name" value="Vaccinia Virus protein VP39"/>
    <property type="match status" value="1"/>
</dbReference>
<comment type="caution">
    <text evidence="2">The sequence shown here is derived from an EMBL/GenBank/DDBJ whole genome shotgun (WGS) entry which is preliminary data.</text>
</comment>
<dbReference type="Pfam" id="PF05050">
    <property type="entry name" value="Methyltransf_21"/>
    <property type="match status" value="1"/>
</dbReference>
<gene>
    <name evidence="2" type="ORF">GTW23_18740</name>
</gene>
<sequence>MRILRLLHLLGPHGKIKVRFGQWGEDVIVHRNFDKQKHGFYVDIGAHHPFAHSNTARLWLRGWTGVNVDANRKSVDVLRRVRKQDHTIWAAVVSDKIAAERDTIEFFSEDHTDLTGTVVQDMASERGKQKSVTVPCRSVASIIAESAELAPDGIDFMNIDIEGMDEEAIASLADWPHKPRMIAIETYAQTIPAVMETGTFRIMSDNGYDFRYQVGLTSIYMRKDFHEGR</sequence>
<name>A0ABT1CVI9_9HYPH</name>
<feature type="domain" description="Methyltransferase FkbM" evidence="1">
    <location>
        <begin position="43"/>
        <end position="192"/>
    </location>
</feature>
<dbReference type="InterPro" id="IPR029063">
    <property type="entry name" value="SAM-dependent_MTases_sf"/>
</dbReference>
<evidence type="ECO:0000313" key="3">
    <source>
        <dbReference type="Proteomes" id="UP001320715"/>
    </source>
</evidence>
<dbReference type="SUPFAM" id="SSF53335">
    <property type="entry name" value="S-adenosyl-L-methionine-dependent methyltransferases"/>
    <property type="match status" value="1"/>
</dbReference>
<evidence type="ECO:0000313" key="2">
    <source>
        <dbReference type="EMBL" id="MCO6410224.1"/>
    </source>
</evidence>
<dbReference type="RefSeq" id="WP_252916897.1">
    <property type="nucleotide sequence ID" value="NZ_CP159480.1"/>
</dbReference>
<dbReference type="InterPro" id="IPR006342">
    <property type="entry name" value="FkbM_mtfrase"/>
</dbReference>
<organism evidence="2 3">
    <name type="scientific">Hoeflea alexandrii</name>
    <dbReference type="NCBI Taxonomy" id="288436"/>
    <lineage>
        <taxon>Bacteria</taxon>
        <taxon>Pseudomonadati</taxon>
        <taxon>Pseudomonadota</taxon>
        <taxon>Alphaproteobacteria</taxon>
        <taxon>Hyphomicrobiales</taxon>
        <taxon>Rhizobiaceae</taxon>
        <taxon>Hoeflea</taxon>
    </lineage>
</organism>
<keyword evidence="3" id="KW-1185">Reference proteome</keyword>
<dbReference type="InterPro" id="IPR053202">
    <property type="entry name" value="EGF_Rcpt_Signaling_Reg"/>
</dbReference>